<proteinExistence type="predicted"/>
<reference evidence="1 2" key="1">
    <citation type="journal article" date="2015" name="Microbiome">
        <title>Genomic resolution of linkages in carbon, nitrogen, and sulfur cycling among widespread estuary sediment bacteria.</title>
        <authorList>
            <person name="Baker B.J."/>
            <person name="Lazar C.S."/>
            <person name="Teske A.P."/>
            <person name="Dick G.J."/>
        </authorList>
    </citation>
    <scope>NUCLEOTIDE SEQUENCE [LARGE SCALE GENOMIC DNA]</scope>
    <source>
        <strain evidence="1">SM23_60</strain>
    </source>
</reference>
<dbReference type="AlphaFoldDB" id="A0A0S8GK56"/>
<organism evidence="1 2">
    <name type="scientific">candidate division WOR_3 bacterium SM23_60</name>
    <dbReference type="NCBI Taxonomy" id="1703780"/>
    <lineage>
        <taxon>Bacteria</taxon>
        <taxon>Bacteria division WOR-3</taxon>
    </lineage>
</organism>
<comment type="caution">
    <text evidence="1">The sequence shown here is derived from an EMBL/GenBank/DDBJ whole genome shotgun (WGS) entry which is preliminary data.</text>
</comment>
<sequence>MPGTVDFEYDETRNIVFSEDQWELRTKEDVDAFFEEYRKYFRRLNKKVYLVSHIDGLLVHADIAEYYGEVARKTVSEYLLGYARWGANDWARMTVRTTSLKAKMAPRIYSTREEAAHAIEEIKKSAKSN</sequence>
<gene>
    <name evidence="1" type="ORF">AMJ87_01950</name>
</gene>
<name>A0A0S8GK56_UNCW3</name>
<dbReference type="Proteomes" id="UP000051096">
    <property type="component" value="Unassembled WGS sequence"/>
</dbReference>
<dbReference type="EMBL" id="LJUO01000011">
    <property type="protein sequence ID" value="KPK73310.1"/>
    <property type="molecule type" value="Genomic_DNA"/>
</dbReference>
<evidence type="ECO:0000313" key="2">
    <source>
        <dbReference type="Proteomes" id="UP000051096"/>
    </source>
</evidence>
<protein>
    <submittedName>
        <fullName evidence="1">Uncharacterized protein</fullName>
    </submittedName>
</protein>
<accession>A0A0S8GK56</accession>
<evidence type="ECO:0000313" key="1">
    <source>
        <dbReference type="EMBL" id="KPK73310.1"/>
    </source>
</evidence>